<evidence type="ECO:0000313" key="2">
    <source>
        <dbReference type="EMBL" id="MDH1897620.1"/>
    </source>
</evidence>
<dbReference type="EMBL" id="JAOCFT010000001">
    <property type="protein sequence ID" value="MDH1897620.1"/>
    <property type="molecule type" value="Genomic_DNA"/>
</dbReference>
<comment type="caution">
    <text evidence="2">The sequence shown here is derived from an EMBL/GenBank/DDBJ whole genome shotgun (WGS) entry which is preliminary data.</text>
</comment>
<dbReference type="CDD" id="cd02440">
    <property type="entry name" value="AdoMet_MTases"/>
    <property type="match status" value="1"/>
</dbReference>
<dbReference type="GO" id="GO:0008757">
    <property type="term" value="F:S-adenosylmethionine-dependent methyltransferase activity"/>
    <property type="evidence" value="ECO:0007669"/>
    <property type="project" value="InterPro"/>
</dbReference>
<protein>
    <submittedName>
        <fullName evidence="2">Class I SAM-dependent methyltransferase</fullName>
    </submittedName>
</protein>
<keyword evidence="2" id="KW-0808">Transferase</keyword>
<proteinExistence type="predicted"/>
<dbReference type="Pfam" id="PF08241">
    <property type="entry name" value="Methyltransf_11"/>
    <property type="match status" value="1"/>
</dbReference>
<dbReference type="RefSeq" id="WP_180907261.1">
    <property type="nucleotide sequence ID" value="NZ_CP047982.1"/>
</dbReference>
<gene>
    <name evidence="2" type="ORF">N5I07_08570</name>
</gene>
<keyword evidence="2" id="KW-0489">Methyltransferase</keyword>
<dbReference type="InterPro" id="IPR013216">
    <property type="entry name" value="Methyltransf_11"/>
</dbReference>
<dbReference type="GO" id="GO:0032259">
    <property type="term" value="P:methylation"/>
    <property type="evidence" value="ECO:0007669"/>
    <property type="project" value="UniProtKB-KW"/>
</dbReference>
<name>A0AA43AIY1_AERCA</name>
<accession>A0AA43AIY1</accession>
<feature type="domain" description="Methyltransferase type 11" evidence="1">
    <location>
        <begin position="90"/>
        <end position="137"/>
    </location>
</feature>
<dbReference type="SUPFAM" id="SSF53335">
    <property type="entry name" value="S-adenosyl-L-methionine-dependent methyltransferases"/>
    <property type="match status" value="1"/>
</dbReference>
<dbReference type="AlphaFoldDB" id="A0AA43AIY1"/>
<sequence>MEKNIYHCPLCNYRGELLSFRGRPYAQCPNCLSLERHRFQYQILQKVLHDKNTKLMHALHFAPEPGLKAFFNHRFAKYVTADIAMSDVDINVDIQALPFADETFDFVFASHVLEHIPDDHKALFEIRRILKPQGMAILPVPIVVASTIEYPEPDPLQDNHVRAPGLDYYERYADYFSSCQFYSSEEVDAECQPFVYIGENYSHPLRVDECQMKDIIPVCYR</sequence>
<organism evidence="2 3">
    <name type="scientific">Aeromonas caviae</name>
    <name type="common">Aeromonas punctata</name>
    <dbReference type="NCBI Taxonomy" id="648"/>
    <lineage>
        <taxon>Bacteria</taxon>
        <taxon>Pseudomonadati</taxon>
        <taxon>Pseudomonadota</taxon>
        <taxon>Gammaproteobacteria</taxon>
        <taxon>Aeromonadales</taxon>
        <taxon>Aeromonadaceae</taxon>
        <taxon>Aeromonas</taxon>
    </lineage>
</organism>
<reference evidence="2" key="1">
    <citation type="submission" date="2022-09" db="EMBL/GenBank/DDBJ databases">
        <title>Intensive care unit water sources are persistently colonized with multi-drug resistant bacteria and are the site of extensive horizontal gene transfer of antibiotic resistance genes.</title>
        <authorList>
            <person name="Diorio-Toth L."/>
        </authorList>
    </citation>
    <scope>NUCLEOTIDE SEQUENCE</scope>
    <source>
        <strain evidence="2">GD03796</strain>
    </source>
</reference>
<dbReference type="Proteomes" id="UP001160758">
    <property type="component" value="Unassembled WGS sequence"/>
</dbReference>
<evidence type="ECO:0000259" key="1">
    <source>
        <dbReference type="Pfam" id="PF08241"/>
    </source>
</evidence>
<evidence type="ECO:0000313" key="3">
    <source>
        <dbReference type="Proteomes" id="UP001160758"/>
    </source>
</evidence>
<dbReference type="Gene3D" id="3.40.50.150">
    <property type="entry name" value="Vaccinia Virus protein VP39"/>
    <property type="match status" value="1"/>
</dbReference>
<dbReference type="InterPro" id="IPR029063">
    <property type="entry name" value="SAM-dependent_MTases_sf"/>
</dbReference>